<sequence>MGSLDFDAAFSAAGALAMAGWASMILLPRWRSLSRRLAGLVIPTILSLGYVVLVAVHWHGASGGFGSLDQVAALFGSRPLLLAGWVHYLAFDLLVGSWILRRSQAEAVPHGLVVPVLLLTFLFGPLGYLAYVWLEASIRAAREDRIARLQARLPAWLRALEIEPRLMAAALAMLALAIPTTLAALIDPRLFQGVDPWIKPLKFEISIALYLATLALLVPLTSERFRAGLAGRYLIWPVIVPLFLEVFYIGWRASRLEASHYNADDALGAALYTAMGIAAVIFTLAPAVLAWGLARRDAAALPAPLRLSLIGGLGLTTLLGLVSGFALGGSPTGHYVGTVPPAHATLPLLGWSLEIGDLRVPHFLGLHALQIVPLFGLLVWTATRHATRGIAAVALFATAYAGITLMALAAALRGRPLLGWT</sequence>
<feature type="transmembrane region" description="Helical" evidence="1">
    <location>
        <begin position="271"/>
        <end position="293"/>
    </location>
</feature>
<keyword evidence="1" id="KW-1133">Transmembrane helix</keyword>
<gene>
    <name evidence="2" type="ORF">ACFPN9_06665</name>
</gene>
<accession>A0ABW0P2A0</accession>
<feature type="transmembrane region" description="Helical" evidence="1">
    <location>
        <begin position="6"/>
        <end position="27"/>
    </location>
</feature>
<feature type="transmembrane region" description="Helical" evidence="1">
    <location>
        <begin position="363"/>
        <end position="383"/>
    </location>
</feature>
<feature type="transmembrane region" description="Helical" evidence="1">
    <location>
        <begin position="305"/>
        <end position="327"/>
    </location>
</feature>
<keyword evidence="3" id="KW-1185">Reference proteome</keyword>
<name>A0ABW0P2A0_9HYPH</name>
<feature type="transmembrane region" description="Helical" evidence="1">
    <location>
        <begin position="166"/>
        <end position="186"/>
    </location>
</feature>
<dbReference type="EMBL" id="JBHSLU010000010">
    <property type="protein sequence ID" value="MFC5504939.1"/>
    <property type="molecule type" value="Genomic_DNA"/>
</dbReference>
<dbReference type="InterPro" id="IPR025461">
    <property type="entry name" value="ABA4-like"/>
</dbReference>
<evidence type="ECO:0000313" key="2">
    <source>
        <dbReference type="EMBL" id="MFC5504939.1"/>
    </source>
</evidence>
<feature type="transmembrane region" description="Helical" evidence="1">
    <location>
        <begin position="112"/>
        <end position="134"/>
    </location>
</feature>
<reference evidence="3" key="1">
    <citation type="journal article" date="2019" name="Int. J. Syst. Evol. Microbiol.">
        <title>The Global Catalogue of Microorganisms (GCM) 10K type strain sequencing project: providing services to taxonomists for standard genome sequencing and annotation.</title>
        <authorList>
            <consortium name="The Broad Institute Genomics Platform"/>
            <consortium name="The Broad Institute Genome Sequencing Center for Infectious Disease"/>
            <person name="Wu L."/>
            <person name="Ma J."/>
        </authorList>
    </citation>
    <scope>NUCLEOTIDE SEQUENCE [LARGE SCALE GENOMIC DNA]</scope>
    <source>
        <strain evidence="3">CCUG 43117</strain>
    </source>
</reference>
<dbReference type="RefSeq" id="WP_066718724.1">
    <property type="nucleotide sequence ID" value="NZ_JBHSLU010000010.1"/>
</dbReference>
<keyword evidence="1" id="KW-0472">Membrane</keyword>
<keyword evidence="1" id="KW-0812">Transmembrane</keyword>
<feature type="transmembrane region" description="Helical" evidence="1">
    <location>
        <begin position="233"/>
        <end position="251"/>
    </location>
</feature>
<organism evidence="2 3">
    <name type="scientific">Bosea massiliensis</name>
    <dbReference type="NCBI Taxonomy" id="151419"/>
    <lineage>
        <taxon>Bacteria</taxon>
        <taxon>Pseudomonadati</taxon>
        <taxon>Pseudomonadota</taxon>
        <taxon>Alphaproteobacteria</taxon>
        <taxon>Hyphomicrobiales</taxon>
        <taxon>Boseaceae</taxon>
        <taxon>Bosea</taxon>
    </lineage>
</organism>
<protein>
    <submittedName>
        <fullName evidence="2">ABA4-like family protein</fullName>
    </submittedName>
</protein>
<proteinExistence type="predicted"/>
<comment type="caution">
    <text evidence="2">The sequence shown here is derived from an EMBL/GenBank/DDBJ whole genome shotgun (WGS) entry which is preliminary data.</text>
</comment>
<evidence type="ECO:0000313" key="3">
    <source>
        <dbReference type="Proteomes" id="UP001596060"/>
    </source>
</evidence>
<dbReference type="Pfam" id="PF14108">
    <property type="entry name" value="ABA4-like"/>
    <property type="match status" value="1"/>
</dbReference>
<feature type="transmembrane region" description="Helical" evidence="1">
    <location>
        <begin position="39"/>
        <end position="60"/>
    </location>
</feature>
<evidence type="ECO:0000256" key="1">
    <source>
        <dbReference type="SAM" id="Phobius"/>
    </source>
</evidence>
<dbReference type="Proteomes" id="UP001596060">
    <property type="component" value="Unassembled WGS sequence"/>
</dbReference>
<feature type="transmembrane region" description="Helical" evidence="1">
    <location>
        <begin position="390"/>
        <end position="412"/>
    </location>
</feature>